<dbReference type="PANTHER" id="PTHR43798">
    <property type="entry name" value="MONOACYLGLYCEROL LIPASE"/>
    <property type="match status" value="1"/>
</dbReference>
<dbReference type="RefSeq" id="WP_369666684.1">
    <property type="nucleotide sequence ID" value="NZ_JBDKXB010000007.1"/>
</dbReference>
<sequence length="305" mass="32954">MTGAAPNRPDWDIDGRDWPNREASRFIETDGIRWHYQRSGTGPVLLLVHGTGAATHSWQGLIPLLTDDFTVVAPDLPGHGFTSAPTEERFALPAMAADLAGLLTALDLSPELVVGHSAGAAILTQMILDGSIAPQALVSLNGALLGRRGLAFRIFSPIVRIIVTTEFAHKAFARRASDPKVVERTLAGTGSTLTEDEIALYARLFRTPGHTGAALTMMAKWDLEALERELPRVSRPVVLVAADNDGFVLPIEAPQVMDLIPEASLVRLPDLGHLAHEERPDLIAELIRSVARDHGLIEPRQAARP</sequence>
<dbReference type="Pfam" id="PF00561">
    <property type="entry name" value="Abhydrolase_1"/>
    <property type="match status" value="1"/>
</dbReference>
<dbReference type="InterPro" id="IPR017497">
    <property type="entry name" value="BchO"/>
</dbReference>
<dbReference type="InterPro" id="IPR029058">
    <property type="entry name" value="AB_hydrolase_fold"/>
</dbReference>
<gene>
    <name evidence="2" type="primary">bchO</name>
    <name evidence="2" type="ORF">ABC977_07720</name>
</gene>
<evidence type="ECO:0000313" key="2">
    <source>
        <dbReference type="EMBL" id="MEY6432298.1"/>
    </source>
</evidence>
<protein>
    <submittedName>
        <fullName evidence="2">Alpha/beta fold hydrolase BchO</fullName>
    </submittedName>
</protein>
<accession>A0ABV4BG84</accession>
<dbReference type="NCBIfam" id="TIGR03056">
    <property type="entry name" value="bchO_mg_che_rel"/>
    <property type="match status" value="1"/>
</dbReference>
<keyword evidence="3" id="KW-1185">Reference proteome</keyword>
<evidence type="ECO:0000313" key="3">
    <source>
        <dbReference type="Proteomes" id="UP001564408"/>
    </source>
</evidence>
<feature type="domain" description="AB hydrolase-1" evidence="1">
    <location>
        <begin position="43"/>
        <end position="280"/>
    </location>
</feature>
<proteinExistence type="predicted"/>
<dbReference type="Gene3D" id="3.40.50.1820">
    <property type="entry name" value="alpha/beta hydrolase"/>
    <property type="match status" value="1"/>
</dbReference>
<reference evidence="2 3" key="1">
    <citation type="submission" date="2024-05" db="EMBL/GenBank/DDBJ databases">
        <title>Genome Sequence and Characterization of the New Strain Purple Sulfur Bacterium of Genus Thioalkalicoccus.</title>
        <authorList>
            <person name="Bryantseva I.A."/>
            <person name="Kyndt J.A."/>
            <person name="Imhoff J.F."/>
        </authorList>
    </citation>
    <scope>NUCLEOTIDE SEQUENCE [LARGE SCALE GENOMIC DNA]</scope>
    <source>
        <strain evidence="2 3">Um2</strain>
    </source>
</reference>
<name>A0ABV4BG84_9GAMM</name>
<evidence type="ECO:0000259" key="1">
    <source>
        <dbReference type="Pfam" id="PF00561"/>
    </source>
</evidence>
<dbReference type="InterPro" id="IPR000073">
    <property type="entry name" value="AB_hydrolase_1"/>
</dbReference>
<comment type="caution">
    <text evidence="2">The sequence shown here is derived from an EMBL/GenBank/DDBJ whole genome shotgun (WGS) entry which is preliminary data.</text>
</comment>
<dbReference type="PANTHER" id="PTHR43798:SF33">
    <property type="entry name" value="HYDROLASE, PUTATIVE (AFU_ORTHOLOGUE AFUA_2G14860)-RELATED"/>
    <property type="match status" value="1"/>
</dbReference>
<dbReference type="InterPro" id="IPR050266">
    <property type="entry name" value="AB_hydrolase_sf"/>
</dbReference>
<keyword evidence="2" id="KW-0378">Hydrolase</keyword>
<dbReference type="Proteomes" id="UP001564408">
    <property type="component" value="Unassembled WGS sequence"/>
</dbReference>
<dbReference type="PRINTS" id="PR00111">
    <property type="entry name" value="ABHYDROLASE"/>
</dbReference>
<organism evidence="2 3">
    <name type="scientific">Thioalkalicoccus limnaeus</name>
    <dbReference type="NCBI Taxonomy" id="120681"/>
    <lineage>
        <taxon>Bacteria</taxon>
        <taxon>Pseudomonadati</taxon>
        <taxon>Pseudomonadota</taxon>
        <taxon>Gammaproteobacteria</taxon>
        <taxon>Chromatiales</taxon>
        <taxon>Chromatiaceae</taxon>
        <taxon>Thioalkalicoccus</taxon>
    </lineage>
</organism>
<dbReference type="SUPFAM" id="SSF53474">
    <property type="entry name" value="alpha/beta-Hydrolases"/>
    <property type="match status" value="1"/>
</dbReference>
<dbReference type="EMBL" id="JBDKXB010000007">
    <property type="protein sequence ID" value="MEY6432298.1"/>
    <property type="molecule type" value="Genomic_DNA"/>
</dbReference>
<dbReference type="GO" id="GO:0016787">
    <property type="term" value="F:hydrolase activity"/>
    <property type="evidence" value="ECO:0007669"/>
    <property type="project" value="UniProtKB-KW"/>
</dbReference>